<gene>
    <name evidence="3" type="ORF">EI97DRAFT_371470</name>
</gene>
<keyword evidence="4" id="KW-1185">Reference proteome</keyword>
<dbReference type="EMBL" id="ML986486">
    <property type="protein sequence ID" value="KAF2279558.1"/>
    <property type="molecule type" value="Genomic_DNA"/>
</dbReference>
<evidence type="ECO:0000313" key="4">
    <source>
        <dbReference type="Proteomes" id="UP000800097"/>
    </source>
</evidence>
<keyword evidence="1" id="KW-1133">Transmembrane helix</keyword>
<dbReference type="RefSeq" id="XP_033657097.1">
    <property type="nucleotide sequence ID" value="XM_033795290.1"/>
</dbReference>
<dbReference type="Proteomes" id="UP000800097">
    <property type="component" value="Unassembled WGS sequence"/>
</dbReference>
<name>A0A6A6JUR4_WESOR</name>
<dbReference type="PANTHER" id="PTHR35393:SF1">
    <property type="entry name" value="SNOAL-LIKE DOMAIN-CONTAINING PROTEIN"/>
    <property type="match status" value="1"/>
</dbReference>
<accession>A0A6A6JUR4</accession>
<sequence>MENPVDEIPTVIHTLVQSSPLQQHDAIEKYYARSAEFVHPLCRTWKWHNSRFLIHAIYRWYKVMCPGVEITVNSVAFDEENLILYVSLTETLRSRLLPFYRTPVSMVAVIRLEYHPPNNKYYIKSKNNLYQQDQLVKFIPLIPGLPLLVMMMQYLGTVVALFMALLLLPVTVVKELWSSQGMREGMVNGVQQWVGKKGGSYGGQKMDLPNGLPPKKTIRIVNT</sequence>
<keyword evidence="1" id="KW-0472">Membrane</keyword>
<evidence type="ECO:0000259" key="2">
    <source>
        <dbReference type="Pfam" id="PF24840"/>
    </source>
</evidence>
<feature type="transmembrane region" description="Helical" evidence="1">
    <location>
        <begin position="158"/>
        <end position="177"/>
    </location>
</feature>
<reference evidence="3" key="1">
    <citation type="journal article" date="2020" name="Stud. Mycol.">
        <title>101 Dothideomycetes genomes: a test case for predicting lifestyles and emergence of pathogens.</title>
        <authorList>
            <person name="Haridas S."/>
            <person name="Albert R."/>
            <person name="Binder M."/>
            <person name="Bloem J."/>
            <person name="Labutti K."/>
            <person name="Salamov A."/>
            <person name="Andreopoulos B."/>
            <person name="Baker S."/>
            <person name="Barry K."/>
            <person name="Bills G."/>
            <person name="Bluhm B."/>
            <person name="Cannon C."/>
            <person name="Castanera R."/>
            <person name="Culley D."/>
            <person name="Daum C."/>
            <person name="Ezra D."/>
            <person name="Gonzalez J."/>
            <person name="Henrissat B."/>
            <person name="Kuo A."/>
            <person name="Liang C."/>
            <person name="Lipzen A."/>
            <person name="Lutzoni F."/>
            <person name="Magnuson J."/>
            <person name="Mondo S."/>
            <person name="Nolan M."/>
            <person name="Ohm R."/>
            <person name="Pangilinan J."/>
            <person name="Park H.-J."/>
            <person name="Ramirez L."/>
            <person name="Alfaro M."/>
            <person name="Sun H."/>
            <person name="Tritt A."/>
            <person name="Yoshinaga Y."/>
            <person name="Zwiers L.-H."/>
            <person name="Turgeon B."/>
            <person name="Goodwin S."/>
            <person name="Spatafora J."/>
            <person name="Crous P."/>
            <person name="Grigoriev I."/>
        </authorList>
    </citation>
    <scope>NUCLEOTIDE SEQUENCE</scope>
    <source>
        <strain evidence="3">CBS 379.55</strain>
    </source>
</reference>
<dbReference type="Pfam" id="PF24840">
    <property type="entry name" value="NTF2_SigF"/>
    <property type="match status" value="1"/>
</dbReference>
<protein>
    <recommendedName>
        <fullName evidence="2">SigF-like NTF2-like domain-containing protein</fullName>
    </recommendedName>
</protein>
<dbReference type="AlphaFoldDB" id="A0A6A6JUR4"/>
<dbReference type="OrthoDB" id="2344312at2759"/>
<evidence type="ECO:0000256" key="1">
    <source>
        <dbReference type="SAM" id="Phobius"/>
    </source>
</evidence>
<dbReference type="GeneID" id="54548465"/>
<feature type="domain" description="SigF-like NTF2-like" evidence="2">
    <location>
        <begin position="1"/>
        <end position="166"/>
    </location>
</feature>
<keyword evidence="1" id="KW-0812">Transmembrane</keyword>
<organism evidence="3 4">
    <name type="scientific">Westerdykella ornata</name>
    <dbReference type="NCBI Taxonomy" id="318751"/>
    <lineage>
        <taxon>Eukaryota</taxon>
        <taxon>Fungi</taxon>
        <taxon>Dikarya</taxon>
        <taxon>Ascomycota</taxon>
        <taxon>Pezizomycotina</taxon>
        <taxon>Dothideomycetes</taxon>
        <taxon>Pleosporomycetidae</taxon>
        <taxon>Pleosporales</taxon>
        <taxon>Sporormiaceae</taxon>
        <taxon>Westerdykella</taxon>
    </lineage>
</organism>
<proteinExistence type="predicted"/>
<dbReference type="PANTHER" id="PTHR35393">
    <property type="entry name" value="CHROMOSOME 1, WHOLE GENOME SHOTGUN SEQUENCE"/>
    <property type="match status" value="1"/>
</dbReference>
<dbReference type="InterPro" id="IPR057514">
    <property type="entry name" value="NTF2_SigF"/>
</dbReference>
<evidence type="ECO:0000313" key="3">
    <source>
        <dbReference type="EMBL" id="KAF2279558.1"/>
    </source>
</evidence>